<proteinExistence type="predicted"/>
<feature type="domain" description="Major facilitator superfamily (MFS) profile" evidence="6">
    <location>
        <begin position="1"/>
        <end position="414"/>
    </location>
</feature>
<dbReference type="Pfam" id="PF07690">
    <property type="entry name" value="MFS_1"/>
    <property type="match status" value="1"/>
</dbReference>
<dbReference type="RefSeq" id="WP_181612293.1">
    <property type="nucleotide sequence ID" value="NZ_BAABAM010000017.1"/>
</dbReference>
<keyword evidence="2 5" id="KW-0812">Transmembrane</keyword>
<comment type="caution">
    <text evidence="7">The sequence shown here is derived from an EMBL/GenBank/DDBJ whole genome shotgun (WGS) entry which is preliminary data.</text>
</comment>
<keyword evidence="4 5" id="KW-0472">Membrane</keyword>
<dbReference type="AlphaFoldDB" id="A0A7W0CLN1"/>
<comment type="subcellular location">
    <subcellularLocation>
        <location evidence="1">Cell membrane</location>
        <topology evidence="1">Multi-pass membrane protein</topology>
    </subcellularLocation>
</comment>
<dbReference type="InterPro" id="IPR020846">
    <property type="entry name" value="MFS_dom"/>
</dbReference>
<evidence type="ECO:0000256" key="2">
    <source>
        <dbReference type="ARBA" id="ARBA00022692"/>
    </source>
</evidence>
<feature type="transmembrane region" description="Helical" evidence="5">
    <location>
        <begin position="272"/>
        <end position="289"/>
    </location>
</feature>
<organism evidence="7 8">
    <name type="scientific">Nonomuraea soli</name>
    <dbReference type="NCBI Taxonomy" id="1032476"/>
    <lineage>
        <taxon>Bacteria</taxon>
        <taxon>Bacillati</taxon>
        <taxon>Actinomycetota</taxon>
        <taxon>Actinomycetes</taxon>
        <taxon>Streptosporangiales</taxon>
        <taxon>Streptosporangiaceae</taxon>
        <taxon>Nonomuraea</taxon>
    </lineage>
</organism>
<feature type="transmembrane region" description="Helical" evidence="5">
    <location>
        <begin position="37"/>
        <end position="59"/>
    </location>
</feature>
<feature type="transmembrane region" description="Helical" evidence="5">
    <location>
        <begin position="162"/>
        <end position="183"/>
    </location>
</feature>
<feature type="transmembrane region" description="Helical" evidence="5">
    <location>
        <begin position="189"/>
        <end position="210"/>
    </location>
</feature>
<name>A0A7W0CLN1_9ACTN</name>
<dbReference type="PANTHER" id="PTHR23527">
    <property type="entry name" value="BLL3282 PROTEIN"/>
    <property type="match status" value="1"/>
</dbReference>
<dbReference type="EMBL" id="JACDUR010000005">
    <property type="protein sequence ID" value="MBA2893481.1"/>
    <property type="molecule type" value="Genomic_DNA"/>
</dbReference>
<gene>
    <name evidence="7" type="ORF">HNR30_004842</name>
</gene>
<dbReference type="GO" id="GO:0022857">
    <property type="term" value="F:transmembrane transporter activity"/>
    <property type="evidence" value="ECO:0007669"/>
    <property type="project" value="InterPro"/>
</dbReference>
<evidence type="ECO:0000256" key="5">
    <source>
        <dbReference type="SAM" id="Phobius"/>
    </source>
</evidence>
<evidence type="ECO:0000259" key="6">
    <source>
        <dbReference type="PROSITE" id="PS50850"/>
    </source>
</evidence>
<sequence>MKRWLMLAIGVNAHTSVTLGLFGLPLVMPDLQRHFEVSLPVAGLIGNAPGLGILVALVPWGALADRRGERLILGLGVGLAAVLLAVAGLVAANGGPGLGGPGFGGPGLGGSGDGTSGAGASGTVGWVILLLALAGAAGAAAMVSGGRIVLRWFEPRERGVAMGLRQISYTLGMALAAFVLPPICERHGIAGVLLTCAAASLLAAVLAAVLMREPPAAVAQARQPAAASPYGQPALWRVHATSALQVVPQVIVGTYGVAFLAGEYGWSGVSAGQLFGVAAIGGVVIRIAVGRWSDRTSLRMSPLRVLTWTSAAVLAVLVVGGGPPAVAVASVITVAGNGLAYLAAGELAGAGWGGRVLGLHNTVQNVVALVTVPVAGMAIARWGFEAGFVAGLLCALVSVPVIPVSTERSVRRRG</sequence>
<dbReference type="InterPro" id="IPR011701">
    <property type="entry name" value="MFS"/>
</dbReference>
<accession>A0A7W0CLN1</accession>
<evidence type="ECO:0000313" key="7">
    <source>
        <dbReference type="EMBL" id="MBA2893481.1"/>
    </source>
</evidence>
<feature type="transmembrane region" description="Helical" evidence="5">
    <location>
        <begin position="386"/>
        <end position="404"/>
    </location>
</feature>
<keyword evidence="8" id="KW-1185">Reference proteome</keyword>
<dbReference type="InterPro" id="IPR036259">
    <property type="entry name" value="MFS_trans_sf"/>
</dbReference>
<dbReference type="Gene3D" id="1.20.1250.20">
    <property type="entry name" value="MFS general substrate transporter like domains"/>
    <property type="match status" value="2"/>
</dbReference>
<dbReference type="SUPFAM" id="SSF103473">
    <property type="entry name" value="MFS general substrate transporter"/>
    <property type="match status" value="1"/>
</dbReference>
<evidence type="ECO:0000256" key="4">
    <source>
        <dbReference type="ARBA" id="ARBA00023136"/>
    </source>
</evidence>
<protein>
    <submittedName>
        <fullName evidence="7">MFS family permease</fullName>
    </submittedName>
</protein>
<feature type="transmembrane region" description="Helical" evidence="5">
    <location>
        <begin position="71"/>
        <end position="92"/>
    </location>
</feature>
<dbReference type="PROSITE" id="PS50850">
    <property type="entry name" value="MFS"/>
    <property type="match status" value="1"/>
</dbReference>
<feature type="transmembrane region" description="Helical" evidence="5">
    <location>
        <begin position="246"/>
        <end position="266"/>
    </location>
</feature>
<reference evidence="7 8" key="1">
    <citation type="submission" date="2020-07" db="EMBL/GenBank/DDBJ databases">
        <title>Genomic Encyclopedia of Type Strains, Phase IV (KMG-IV): sequencing the most valuable type-strain genomes for metagenomic binning, comparative biology and taxonomic classification.</title>
        <authorList>
            <person name="Goeker M."/>
        </authorList>
    </citation>
    <scope>NUCLEOTIDE SEQUENCE [LARGE SCALE GENOMIC DNA]</scope>
    <source>
        <strain evidence="7 8">DSM 45533</strain>
    </source>
</reference>
<evidence type="ECO:0000313" key="8">
    <source>
        <dbReference type="Proteomes" id="UP000530928"/>
    </source>
</evidence>
<feature type="transmembrane region" description="Helical" evidence="5">
    <location>
        <begin position="126"/>
        <end position="150"/>
    </location>
</feature>
<dbReference type="PANTHER" id="PTHR23527:SF1">
    <property type="entry name" value="BLL3282 PROTEIN"/>
    <property type="match status" value="1"/>
</dbReference>
<dbReference type="InterPro" id="IPR052952">
    <property type="entry name" value="MFS-Transporter"/>
</dbReference>
<dbReference type="Proteomes" id="UP000530928">
    <property type="component" value="Unassembled WGS sequence"/>
</dbReference>
<keyword evidence="3 5" id="KW-1133">Transmembrane helix</keyword>
<evidence type="ECO:0000256" key="1">
    <source>
        <dbReference type="ARBA" id="ARBA00004651"/>
    </source>
</evidence>
<evidence type="ECO:0000256" key="3">
    <source>
        <dbReference type="ARBA" id="ARBA00022989"/>
    </source>
</evidence>
<dbReference type="GO" id="GO:0005886">
    <property type="term" value="C:plasma membrane"/>
    <property type="evidence" value="ECO:0007669"/>
    <property type="project" value="UniProtKB-SubCell"/>
</dbReference>